<gene>
    <name evidence="1" type="ORF">HOP51_08615</name>
</gene>
<dbReference type="RefSeq" id="WP_234273532.1">
    <property type="nucleotide sequence ID" value="NZ_JABFTT010000005.1"/>
</dbReference>
<protein>
    <submittedName>
        <fullName evidence="1">Uncharacterized protein</fullName>
    </submittedName>
</protein>
<dbReference type="EMBL" id="JABFTT010000005">
    <property type="protein sequence ID" value="MCE8020176.1"/>
    <property type="molecule type" value="Genomic_DNA"/>
</dbReference>
<keyword evidence="2" id="KW-1185">Reference proteome</keyword>
<organism evidence="1 2">
    <name type="scientific">Billgrantia zhangzhouensis</name>
    <dbReference type="NCBI Taxonomy" id="2733481"/>
    <lineage>
        <taxon>Bacteria</taxon>
        <taxon>Pseudomonadati</taxon>
        <taxon>Pseudomonadota</taxon>
        <taxon>Gammaproteobacteria</taxon>
        <taxon>Oceanospirillales</taxon>
        <taxon>Halomonadaceae</taxon>
        <taxon>Billgrantia</taxon>
    </lineage>
</organism>
<evidence type="ECO:0000313" key="1">
    <source>
        <dbReference type="EMBL" id="MCE8020176.1"/>
    </source>
</evidence>
<evidence type="ECO:0000313" key="2">
    <source>
        <dbReference type="Proteomes" id="UP001320122"/>
    </source>
</evidence>
<sequence>MTSPIIRKRREHKGRGYYMADIDFDAALKARMGAGLQFNRDRAVKALRTAVKHVDSTFAETIDSIEAVRSNRDMKAEAIKRKTDEIAADFIKSVQEMAAWADDEATGLLNGFSALIPVRDLKESDMGSHLRDQELRAFLRNLDTKERRLLLRECESGKHPELTAAMLRGPAMLSGITEEQKVSLANAGVVSSNPDEVKQYQALLGMSSEVRRTLSQAAEAVGKASGNEYFVNLAKGLSVGQTEQCLRDLIESLPLERLPAEPVPEEPEAPEAAA</sequence>
<proteinExistence type="predicted"/>
<name>A0ABS9AEN6_9GAMM</name>
<accession>A0ABS9AEN6</accession>
<dbReference type="Proteomes" id="UP001320122">
    <property type="component" value="Unassembled WGS sequence"/>
</dbReference>
<reference evidence="1 2" key="1">
    <citation type="journal article" date="2021" name="Front. Microbiol.">
        <title>Aerobic Denitrification and Heterotrophic Sulfur Oxidation in the Genus Halomonas Revealed by Six Novel Species Characterizations and Genome-Based Analysis.</title>
        <authorList>
            <person name="Wang L."/>
            <person name="Shao Z."/>
        </authorList>
    </citation>
    <scope>NUCLEOTIDE SEQUENCE [LARGE SCALE GENOMIC DNA]</scope>
    <source>
        <strain evidence="1 2">MCCC 1A11036</strain>
    </source>
</reference>
<comment type="caution">
    <text evidence="1">The sequence shown here is derived from an EMBL/GenBank/DDBJ whole genome shotgun (WGS) entry which is preliminary data.</text>
</comment>